<dbReference type="EMBL" id="JAEUBE010000439">
    <property type="protein sequence ID" value="KAH3661481.1"/>
    <property type="molecule type" value="Genomic_DNA"/>
</dbReference>
<evidence type="ECO:0008006" key="3">
    <source>
        <dbReference type="Google" id="ProtNLM"/>
    </source>
</evidence>
<accession>A0A9P8NYB7</accession>
<organism evidence="1 2">
    <name type="scientific">Ogataea philodendri</name>
    <dbReference type="NCBI Taxonomy" id="1378263"/>
    <lineage>
        <taxon>Eukaryota</taxon>
        <taxon>Fungi</taxon>
        <taxon>Dikarya</taxon>
        <taxon>Ascomycota</taxon>
        <taxon>Saccharomycotina</taxon>
        <taxon>Pichiomycetes</taxon>
        <taxon>Pichiales</taxon>
        <taxon>Pichiaceae</taxon>
        <taxon>Ogataea</taxon>
    </lineage>
</organism>
<reference evidence="1" key="1">
    <citation type="journal article" date="2021" name="Open Biol.">
        <title>Shared evolutionary footprints suggest mitochondrial oxidative damage underlies multiple complex I losses in fungi.</title>
        <authorList>
            <person name="Schikora-Tamarit M.A."/>
            <person name="Marcet-Houben M."/>
            <person name="Nosek J."/>
            <person name="Gabaldon T."/>
        </authorList>
    </citation>
    <scope>NUCLEOTIDE SEQUENCE</scope>
    <source>
        <strain evidence="1">CBS6075</strain>
    </source>
</reference>
<gene>
    <name evidence="1" type="ORF">OGAPHI_006328</name>
</gene>
<dbReference type="GeneID" id="70238292"/>
<sequence>MVEFSLLFGPDSGDQTRQFIREGLELFSEVSSFGAHEPFIDYLELSHNVSQFMETLVFPCRTLVQLYGVLISVARYHPKADEEIIAQMLRGFGRAGLFSEDSVELLQARLLLLEFYSYSMKIEAAWTLLFNIVCSAYGLGCHVVRPGKHCLHRLDIIWRTTAYYDCLIGSTIGRPNAISCTRVPARYILCELVEIFQDTNLAFQEFGKNETLYQDHILRLDSYITRVLDREEKDPTILYRNYRLLLLSNQIKLHYAFVRTHRFSQFQINNVLSRFFEELVEFIDSASKSAPRPFIKFRESFPFVSCYSFQTLAIVLACIKKNMHVLEPKVLEGLREFNERLKPYANFLATDHCLNETLDVVIDLIKSDGDLHPPTLPIESDLSYIRDDPFFYQMYYNHQQ</sequence>
<proteinExistence type="predicted"/>
<evidence type="ECO:0000313" key="2">
    <source>
        <dbReference type="Proteomes" id="UP000769157"/>
    </source>
</evidence>
<dbReference type="RefSeq" id="XP_046058594.1">
    <property type="nucleotide sequence ID" value="XM_046207605.1"/>
</dbReference>
<dbReference type="OrthoDB" id="3988722at2759"/>
<name>A0A9P8NYB7_9ASCO</name>
<dbReference type="Proteomes" id="UP000769157">
    <property type="component" value="Unassembled WGS sequence"/>
</dbReference>
<evidence type="ECO:0000313" key="1">
    <source>
        <dbReference type="EMBL" id="KAH3661481.1"/>
    </source>
</evidence>
<dbReference type="AlphaFoldDB" id="A0A9P8NYB7"/>
<comment type="caution">
    <text evidence="1">The sequence shown here is derived from an EMBL/GenBank/DDBJ whole genome shotgun (WGS) entry which is preliminary data.</text>
</comment>
<reference evidence="1" key="2">
    <citation type="submission" date="2021-01" db="EMBL/GenBank/DDBJ databases">
        <authorList>
            <person name="Schikora-Tamarit M.A."/>
        </authorList>
    </citation>
    <scope>NUCLEOTIDE SEQUENCE</scope>
    <source>
        <strain evidence="1">CBS6075</strain>
    </source>
</reference>
<protein>
    <recommendedName>
        <fullName evidence="3">Transcription factor domain-containing protein</fullName>
    </recommendedName>
</protein>
<keyword evidence="2" id="KW-1185">Reference proteome</keyword>